<protein>
    <submittedName>
        <fullName evidence="3">Salicylic acid-binding protein 2</fullName>
    </submittedName>
</protein>
<evidence type="ECO:0000313" key="3">
    <source>
        <dbReference type="EMBL" id="RVW49834.1"/>
    </source>
</evidence>
<dbReference type="FunFam" id="3.40.50.1820:FF:000051">
    <property type="entry name" value="(S)-hydroxynitrile lyase"/>
    <property type="match status" value="1"/>
</dbReference>
<evidence type="ECO:0000259" key="2">
    <source>
        <dbReference type="Pfam" id="PF12697"/>
    </source>
</evidence>
<proteinExistence type="predicted"/>
<accession>A0A438EQ33</accession>
<sequence>MVLFSSTTEKPPPTIVPSIPFPLVSIPSSQDNTILGTTAVKHSTIHDTTLAGQSIILPPNAETTQSQHTSLPSLILLSTPHPTPSPIPSTQPPTLNTHPMVTRSKNNVFKPSTKYAFVSTTPDVAPTYLNPSTKSQNLVGCKWIFRIKRNLDGSIAQYKAPLVAKGFHQLPGIDYAETFSPVVKPTTGLLILSLAFSFNWSLCQLDVNNVFSSWTFAKNVFMAQPPSNDDGTLNHFVHTLATQFSIKDLDLLERTKMMDSKSFTTPMSTSQIPSLVDGTSLTNSTKYRSIVGGLQYLFFTQPNIAFSINKLSQFMHRLTTTHWLAHKRLLRYLKGTTHHCLFLRKGSSLSLHAFSDIDWIGDRDDHTLTSSHVVFLATTSSKLLWLNSLLLELGISVPKRMPIYCDNVDYTLRVPRFAFADQLVDALTKPQSLAHLQHLCVKLGIQSKSILRGHDKENDTSQDLQKQNQKCQKQIEIRTQSTDHIGKRKSLQLQTNPGNRRIQGEELTTRLLYSMASEGRQANPVKHYVLVHGSCHGAWSWYKIVALLKSSGHKVTALDLAASGINPKQVGDLRSISEYFQPLRDFMESLPADERVVLVGHSLGGLAISQAMEKFPEKVSVAVFVTASMPGPTLNISTLNQEPGFYFLLKSLRRQGPLLDSQFTYDNGPNNPPTTFTFGPLFSSLNVYQLSPTEDLALGTMLMRPLRLFSEEDMSNDLMLSKKYASVKRVFIISEEDKLAKKDFQLWMIEENPPDAVKEIKGSDHMVMMSKPKELWVHLQAIAEKYS</sequence>
<dbReference type="InterPro" id="IPR045889">
    <property type="entry name" value="MES/HNL"/>
</dbReference>
<feature type="domain" description="Reverse transcriptase Ty1/copia-type" evidence="1">
    <location>
        <begin position="134"/>
        <end position="229"/>
    </location>
</feature>
<name>A0A438EQ33_VITVI</name>
<evidence type="ECO:0000259" key="1">
    <source>
        <dbReference type="Pfam" id="PF07727"/>
    </source>
</evidence>
<dbReference type="Proteomes" id="UP000288805">
    <property type="component" value="Unassembled WGS sequence"/>
</dbReference>
<dbReference type="PANTHER" id="PTHR10992:SF1002">
    <property type="entry name" value="SALICYLIC ACID-BINDING PROTEIN 2-LIKE"/>
    <property type="match status" value="1"/>
</dbReference>
<dbReference type="Pfam" id="PF12697">
    <property type="entry name" value="Abhydrolase_6"/>
    <property type="match status" value="1"/>
</dbReference>
<dbReference type="InterPro" id="IPR013103">
    <property type="entry name" value="RVT_2"/>
</dbReference>
<dbReference type="Pfam" id="PF07727">
    <property type="entry name" value="RVT_2"/>
    <property type="match status" value="1"/>
</dbReference>
<dbReference type="SUPFAM" id="SSF56672">
    <property type="entry name" value="DNA/RNA polymerases"/>
    <property type="match status" value="1"/>
</dbReference>
<feature type="domain" description="AB hydrolase-1" evidence="2">
    <location>
        <begin position="529"/>
        <end position="775"/>
    </location>
</feature>
<dbReference type="PANTHER" id="PTHR10992">
    <property type="entry name" value="METHYLESTERASE FAMILY MEMBER"/>
    <property type="match status" value="1"/>
</dbReference>
<gene>
    <name evidence="3" type="primary">SABP2_6</name>
    <name evidence="3" type="ORF">CK203_070036</name>
</gene>
<organism evidence="3 4">
    <name type="scientific">Vitis vinifera</name>
    <name type="common">Grape</name>
    <dbReference type="NCBI Taxonomy" id="29760"/>
    <lineage>
        <taxon>Eukaryota</taxon>
        <taxon>Viridiplantae</taxon>
        <taxon>Streptophyta</taxon>
        <taxon>Embryophyta</taxon>
        <taxon>Tracheophyta</taxon>
        <taxon>Spermatophyta</taxon>
        <taxon>Magnoliopsida</taxon>
        <taxon>eudicotyledons</taxon>
        <taxon>Gunneridae</taxon>
        <taxon>Pentapetalae</taxon>
        <taxon>rosids</taxon>
        <taxon>Vitales</taxon>
        <taxon>Vitaceae</taxon>
        <taxon>Viteae</taxon>
        <taxon>Vitis</taxon>
    </lineage>
</organism>
<evidence type="ECO:0000313" key="4">
    <source>
        <dbReference type="Proteomes" id="UP000288805"/>
    </source>
</evidence>
<comment type="caution">
    <text evidence="3">The sequence shown here is derived from an EMBL/GenBank/DDBJ whole genome shotgun (WGS) entry which is preliminary data.</text>
</comment>
<reference evidence="3 4" key="1">
    <citation type="journal article" date="2018" name="PLoS Genet.">
        <title>Population sequencing reveals clonal diversity and ancestral inbreeding in the grapevine cultivar Chardonnay.</title>
        <authorList>
            <person name="Roach M.J."/>
            <person name="Johnson D.L."/>
            <person name="Bohlmann J."/>
            <person name="van Vuuren H.J."/>
            <person name="Jones S.J."/>
            <person name="Pretorius I.S."/>
            <person name="Schmidt S.A."/>
            <person name="Borneman A.R."/>
        </authorList>
    </citation>
    <scope>NUCLEOTIDE SEQUENCE [LARGE SCALE GENOMIC DNA]</scope>
    <source>
        <strain evidence="4">cv. Chardonnay</strain>
        <tissue evidence="3">Leaf</tissue>
    </source>
</reference>
<dbReference type="GO" id="GO:0003824">
    <property type="term" value="F:catalytic activity"/>
    <property type="evidence" value="ECO:0007669"/>
    <property type="project" value="UniProtKB-ARBA"/>
</dbReference>
<dbReference type="InterPro" id="IPR043502">
    <property type="entry name" value="DNA/RNA_pol_sf"/>
</dbReference>
<dbReference type="SUPFAM" id="SSF53474">
    <property type="entry name" value="alpha/beta-Hydrolases"/>
    <property type="match status" value="1"/>
</dbReference>
<dbReference type="InterPro" id="IPR000073">
    <property type="entry name" value="AB_hydrolase_1"/>
</dbReference>
<dbReference type="InterPro" id="IPR029058">
    <property type="entry name" value="AB_hydrolase_fold"/>
</dbReference>
<dbReference type="EMBL" id="QGNW01001220">
    <property type="protein sequence ID" value="RVW49834.1"/>
    <property type="molecule type" value="Genomic_DNA"/>
</dbReference>
<dbReference type="AlphaFoldDB" id="A0A438EQ33"/>
<dbReference type="Gene3D" id="3.40.50.1820">
    <property type="entry name" value="alpha/beta hydrolase"/>
    <property type="match status" value="1"/>
</dbReference>